<dbReference type="InterPro" id="IPR052220">
    <property type="entry name" value="METTL25"/>
</dbReference>
<feature type="compositionally biased region" description="Low complexity" evidence="1">
    <location>
        <begin position="255"/>
        <end position="274"/>
    </location>
</feature>
<accession>A0A7J7H7W1</accession>
<comment type="caution">
    <text evidence="3">The sequence shown here is derived from an EMBL/GenBank/DDBJ whole genome shotgun (WGS) entry which is preliminary data.</text>
</comment>
<evidence type="ECO:0000313" key="4">
    <source>
        <dbReference type="Proteomes" id="UP000593564"/>
    </source>
</evidence>
<protein>
    <recommendedName>
        <fullName evidence="2">Methyltransferase domain-containing protein</fullName>
    </recommendedName>
</protein>
<dbReference type="SUPFAM" id="SSF53335">
    <property type="entry name" value="S-adenosyl-L-methionine-dependent methyltransferases"/>
    <property type="match status" value="1"/>
</dbReference>
<name>A0A7J7H7W1_CAMSI</name>
<dbReference type="Pfam" id="PF13679">
    <property type="entry name" value="Methyltransf_32"/>
    <property type="match status" value="1"/>
</dbReference>
<feature type="region of interest" description="Disordered" evidence="1">
    <location>
        <begin position="252"/>
        <end position="274"/>
    </location>
</feature>
<dbReference type="InterPro" id="IPR029063">
    <property type="entry name" value="SAM-dependent_MTases_sf"/>
</dbReference>
<reference evidence="4" key="1">
    <citation type="journal article" date="2020" name="Nat. Commun.">
        <title>Genome assembly of wild tea tree DASZ reveals pedigree and selection history of tea varieties.</title>
        <authorList>
            <person name="Zhang W."/>
            <person name="Zhang Y."/>
            <person name="Qiu H."/>
            <person name="Guo Y."/>
            <person name="Wan H."/>
            <person name="Zhang X."/>
            <person name="Scossa F."/>
            <person name="Alseekh S."/>
            <person name="Zhang Q."/>
            <person name="Wang P."/>
            <person name="Xu L."/>
            <person name="Schmidt M.H."/>
            <person name="Jia X."/>
            <person name="Li D."/>
            <person name="Zhu A."/>
            <person name="Guo F."/>
            <person name="Chen W."/>
            <person name="Ni D."/>
            <person name="Usadel B."/>
            <person name="Fernie A.R."/>
            <person name="Wen W."/>
        </authorList>
    </citation>
    <scope>NUCLEOTIDE SEQUENCE [LARGE SCALE GENOMIC DNA]</scope>
    <source>
        <strain evidence="4">cv. G240</strain>
    </source>
</reference>
<dbReference type="Proteomes" id="UP000593564">
    <property type="component" value="Unassembled WGS sequence"/>
</dbReference>
<evidence type="ECO:0000259" key="2">
    <source>
        <dbReference type="Pfam" id="PF13679"/>
    </source>
</evidence>
<keyword evidence="4" id="KW-1185">Reference proteome</keyword>
<gene>
    <name evidence="3" type="ORF">HYC85_014916</name>
</gene>
<evidence type="ECO:0000256" key="1">
    <source>
        <dbReference type="SAM" id="MobiDB-lite"/>
    </source>
</evidence>
<dbReference type="InterPro" id="IPR025714">
    <property type="entry name" value="Methyltranfer_dom"/>
</dbReference>
<dbReference type="PANTHER" id="PTHR12496:SF0">
    <property type="entry name" value="METHYLTRANSFERASE DOMAIN-CONTAINING PROTEIN"/>
    <property type="match status" value="1"/>
</dbReference>
<reference evidence="3 4" key="2">
    <citation type="submission" date="2020-07" db="EMBL/GenBank/DDBJ databases">
        <title>Genome assembly of wild tea tree DASZ reveals pedigree and selection history of tea varieties.</title>
        <authorList>
            <person name="Zhang W."/>
        </authorList>
    </citation>
    <scope>NUCLEOTIDE SEQUENCE [LARGE SCALE GENOMIC DNA]</scope>
    <source>
        <strain evidence="4">cv. G240</strain>
        <tissue evidence="3">Leaf</tissue>
    </source>
</reference>
<sequence>MAAQGKYSCDTAAQTLEWIHAIIDFLKPYSFFLDAHVVNFFKDRLWEAVDKEWIDCLRSESVENLLQIPSGAVQDYWPSSLKNFVLTSRSLAIPREQADLQKVLPDLHLSSLDNVLTQGMNQKKKHEVKALAAIVSSIARSVGASTVVDVGAGQGYLAQVLSFQCQLSVIAIDSCSHHGRITDARAERIKKHYAAKICKSRLEDKNLSMLKTVTCRIRSTDMLKALNYSLQSKDDVEHSNVIGQVAGEFSHGLSERNGLSSSSSSSSPPSEGSKSPLLLAGLHACGDLSVTMLRTFLECNEVKAVVSIGCCYNLLSEGGAENVDSHCGFPMSKGIKQAGLLLGKSSRDLACQSAERWKGLGRDAGLHNFELHAFRAAFQMVLYRYYPEILINSPAIGRQGKALRRQQNRRILESFLQNESTDSPNSLSRNNCKKKGNCLIMKSVKAGTDNNNGTYEIDNCDSTLKSCGGADSLGSSCGSDGSFYGFLPNHTAKCEEAKPADKYSLFERFCESGLHRLGLHYSKEIDFSGLWKEAEPFAELIGLYWSLRAALGPVLETILLLDRLLFLQEQDNPLEAVMLPIFDPTLSPRNVALIAKKVNSIVLTGAIPYILKWLLMAVMHCYKSHSYDAMNKC</sequence>
<dbReference type="EMBL" id="JACBKZ010000006">
    <property type="protein sequence ID" value="KAF5948959.1"/>
    <property type="molecule type" value="Genomic_DNA"/>
</dbReference>
<dbReference type="AlphaFoldDB" id="A0A7J7H7W1"/>
<feature type="domain" description="Methyltransferase" evidence="2">
    <location>
        <begin position="123"/>
        <end position="317"/>
    </location>
</feature>
<dbReference type="PANTHER" id="PTHR12496">
    <property type="entry name" value="CGI-41 METHYLTRANSFERASE"/>
    <property type="match status" value="1"/>
</dbReference>
<proteinExistence type="predicted"/>
<evidence type="ECO:0000313" key="3">
    <source>
        <dbReference type="EMBL" id="KAF5948959.1"/>
    </source>
</evidence>
<organism evidence="3 4">
    <name type="scientific">Camellia sinensis</name>
    <name type="common">Tea plant</name>
    <name type="synonym">Thea sinensis</name>
    <dbReference type="NCBI Taxonomy" id="4442"/>
    <lineage>
        <taxon>Eukaryota</taxon>
        <taxon>Viridiplantae</taxon>
        <taxon>Streptophyta</taxon>
        <taxon>Embryophyta</taxon>
        <taxon>Tracheophyta</taxon>
        <taxon>Spermatophyta</taxon>
        <taxon>Magnoliopsida</taxon>
        <taxon>eudicotyledons</taxon>
        <taxon>Gunneridae</taxon>
        <taxon>Pentapetalae</taxon>
        <taxon>asterids</taxon>
        <taxon>Ericales</taxon>
        <taxon>Theaceae</taxon>
        <taxon>Camellia</taxon>
    </lineage>
</organism>